<dbReference type="PIRSF" id="PIRSF006630">
    <property type="entry name" value="NADS_GAT"/>
    <property type="match status" value="1"/>
</dbReference>
<accession>A0A9P0LMR3</accession>
<comment type="pathway">
    <text evidence="1 10">Cofactor biosynthesis; NAD(+) biosynthesis; NAD(+) from deamido-NAD(+) (L-Gln route): step 1/1.</text>
</comment>
<evidence type="ECO:0000313" key="12">
    <source>
        <dbReference type="EMBL" id="CAH1996568.1"/>
    </source>
</evidence>
<keyword evidence="8 10" id="KW-0520">NAD</keyword>
<dbReference type="OrthoDB" id="2020662at2759"/>
<dbReference type="GO" id="GO:0005524">
    <property type="term" value="F:ATP binding"/>
    <property type="evidence" value="ECO:0007669"/>
    <property type="project" value="UniProtKB-UniRule"/>
</dbReference>
<name>A0A9P0LMR3_ACAOB</name>
<evidence type="ECO:0000256" key="3">
    <source>
        <dbReference type="ARBA" id="ARBA00012743"/>
    </source>
</evidence>
<dbReference type="EC" id="6.3.5.1" evidence="3 10"/>
<dbReference type="GO" id="GO:0005737">
    <property type="term" value="C:cytoplasm"/>
    <property type="evidence" value="ECO:0007669"/>
    <property type="project" value="InterPro"/>
</dbReference>
<reference evidence="12" key="1">
    <citation type="submission" date="2022-03" db="EMBL/GenBank/DDBJ databases">
        <authorList>
            <person name="Sayadi A."/>
        </authorList>
    </citation>
    <scope>NUCLEOTIDE SEQUENCE</scope>
</reference>
<dbReference type="InterPro" id="IPR003694">
    <property type="entry name" value="NAD_synthase"/>
</dbReference>
<evidence type="ECO:0000256" key="2">
    <source>
        <dbReference type="ARBA" id="ARBA00007145"/>
    </source>
</evidence>
<keyword evidence="5 10" id="KW-0436">Ligase</keyword>
<gene>
    <name evidence="12" type="ORF">ACAOBT_LOCUS23267</name>
</gene>
<evidence type="ECO:0000256" key="1">
    <source>
        <dbReference type="ARBA" id="ARBA00005188"/>
    </source>
</evidence>
<dbReference type="EMBL" id="CAKOFQ010007261">
    <property type="protein sequence ID" value="CAH1996568.1"/>
    <property type="molecule type" value="Genomic_DNA"/>
</dbReference>
<evidence type="ECO:0000256" key="8">
    <source>
        <dbReference type="ARBA" id="ARBA00023027"/>
    </source>
</evidence>
<evidence type="ECO:0000256" key="9">
    <source>
        <dbReference type="ARBA" id="ARBA00030681"/>
    </source>
</evidence>
<dbReference type="NCBIfam" id="TIGR00552">
    <property type="entry name" value="nadE"/>
    <property type="match status" value="1"/>
</dbReference>
<evidence type="ECO:0000259" key="11">
    <source>
        <dbReference type="PROSITE" id="PS50263"/>
    </source>
</evidence>
<dbReference type="PROSITE" id="PS50263">
    <property type="entry name" value="CN_HYDROLASE"/>
    <property type="match status" value="1"/>
</dbReference>
<dbReference type="FunFam" id="3.40.50.620:FF:000036">
    <property type="entry name" value="Glutamine-dependent NAD(+) synthetase"/>
    <property type="match status" value="1"/>
</dbReference>
<dbReference type="Pfam" id="PF02540">
    <property type="entry name" value="NAD_synthase"/>
    <property type="match status" value="1"/>
</dbReference>
<comment type="caution">
    <text evidence="12">The sequence shown here is derived from an EMBL/GenBank/DDBJ whole genome shotgun (WGS) entry which is preliminary data.</text>
</comment>
<dbReference type="Gene3D" id="3.40.50.620">
    <property type="entry name" value="HUPs"/>
    <property type="match status" value="1"/>
</dbReference>
<dbReference type="Gene3D" id="3.60.110.10">
    <property type="entry name" value="Carbon-nitrogen hydrolase"/>
    <property type="match status" value="1"/>
</dbReference>
<evidence type="ECO:0000256" key="7">
    <source>
        <dbReference type="ARBA" id="ARBA00022840"/>
    </source>
</evidence>
<dbReference type="PANTHER" id="PTHR23090:SF9">
    <property type="entry name" value="GLUTAMINE-DEPENDENT NAD(+) SYNTHETASE"/>
    <property type="match status" value="1"/>
</dbReference>
<dbReference type="InterPro" id="IPR022310">
    <property type="entry name" value="NAD/GMP_synthase"/>
</dbReference>
<dbReference type="SUPFAM" id="SSF52402">
    <property type="entry name" value="Adenine nucleotide alpha hydrolases-like"/>
    <property type="match status" value="1"/>
</dbReference>
<feature type="domain" description="CN hydrolase" evidence="11">
    <location>
        <begin position="1"/>
        <end position="130"/>
    </location>
</feature>
<evidence type="ECO:0000256" key="6">
    <source>
        <dbReference type="ARBA" id="ARBA00022741"/>
    </source>
</evidence>
<keyword evidence="6 10" id="KW-0547">Nucleotide-binding</keyword>
<dbReference type="InterPro" id="IPR014445">
    <property type="entry name" value="Gln-dep_NAD_synthase"/>
</dbReference>
<evidence type="ECO:0000256" key="4">
    <source>
        <dbReference type="ARBA" id="ARBA00017309"/>
    </source>
</evidence>
<dbReference type="CDD" id="cd00553">
    <property type="entry name" value="NAD_synthase"/>
    <property type="match status" value="1"/>
</dbReference>
<keyword evidence="7 10" id="KW-0067">ATP-binding</keyword>
<dbReference type="SUPFAM" id="SSF56317">
    <property type="entry name" value="Carbon-nitrogen hydrolase"/>
    <property type="match status" value="1"/>
</dbReference>
<dbReference type="InterPro" id="IPR036526">
    <property type="entry name" value="C-N_Hydrolase_sf"/>
</dbReference>
<protein>
    <recommendedName>
        <fullName evidence="4 10">Glutamine-dependent NAD(+) synthetase</fullName>
        <ecNumber evidence="3 10">6.3.5.1</ecNumber>
    </recommendedName>
    <alternativeName>
        <fullName evidence="9 10">NAD(+) synthase [glutamine-hydrolyzing]</fullName>
    </alternativeName>
</protein>
<sequence>MIGNITGQKLVPFGDAVISTVDTCIGFEICEELWCAESSHVPLSLDGVEIICNGSGSHTELRKGYVVRDLVKTATMKCGGCYVFCNLRGCDGQRVYFDGMSSITLNGHVLSRARQFSLDEVEVVTATIDLEDIRSYRHSKRSNSLLASSTKSYPRILVDFSLSPEVDTVLPTAQPIDWVYLTPEEEIAQGPACWLWDYLRRSGQGGFFLPLSGGVDSSSTALLVYSMCTLIMENVQRGGDSKVLSDLRRITGDPEYTPKSASELCNRFLVTCYMGTENSSKETKQRAAALAAAIGSYHMHITIDKAISAVLEIFSSVTGLFPKFAVNGGCPRQNLALQNIQARMRMVLCYLFAQLMLWARDRPGGLLVLGSANVDEALRGYMTKYDCSSADINPIGGISKTDLRRFLNYAKEKFKMSIIGEIISAPPTAELEPLKQGKLAQTDEEDMGMTYAELSQFGRLRKIENCGPYSMYCKLVQTWSSSYTPKQVAEKVKHFFRCYAINRHKMTVLTPSYHAESYSPDDNRFDLRPFLYRANWSWQFRAIDKQVEHITSVKRSASSGSIKLSKKCDNVTVRTGVTV</sequence>
<dbReference type="InterPro" id="IPR014729">
    <property type="entry name" value="Rossmann-like_a/b/a_fold"/>
</dbReference>
<dbReference type="InterPro" id="IPR003010">
    <property type="entry name" value="C-N_Hydrolase"/>
</dbReference>
<proteinExistence type="inferred from homology"/>
<organism evidence="12 13">
    <name type="scientific">Acanthoscelides obtectus</name>
    <name type="common">Bean weevil</name>
    <name type="synonym">Bruchus obtectus</name>
    <dbReference type="NCBI Taxonomy" id="200917"/>
    <lineage>
        <taxon>Eukaryota</taxon>
        <taxon>Metazoa</taxon>
        <taxon>Ecdysozoa</taxon>
        <taxon>Arthropoda</taxon>
        <taxon>Hexapoda</taxon>
        <taxon>Insecta</taxon>
        <taxon>Pterygota</taxon>
        <taxon>Neoptera</taxon>
        <taxon>Endopterygota</taxon>
        <taxon>Coleoptera</taxon>
        <taxon>Polyphaga</taxon>
        <taxon>Cucujiformia</taxon>
        <taxon>Chrysomeloidea</taxon>
        <taxon>Chrysomelidae</taxon>
        <taxon>Bruchinae</taxon>
        <taxon>Bruchini</taxon>
        <taxon>Acanthoscelides</taxon>
    </lineage>
</organism>
<dbReference type="PANTHER" id="PTHR23090">
    <property type="entry name" value="NH 3 /GLUTAMINE-DEPENDENT NAD + SYNTHETASE"/>
    <property type="match status" value="1"/>
</dbReference>
<keyword evidence="13" id="KW-1185">Reference proteome</keyword>
<dbReference type="Proteomes" id="UP001152888">
    <property type="component" value="Unassembled WGS sequence"/>
</dbReference>
<dbReference type="Pfam" id="PF00795">
    <property type="entry name" value="CN_hydrolase"/>
    <property type="match status" value="1"/>
</dbReference>
<dbReference type="GO" id="GO:0009435">
    <property type="term" value="P:NAD+ biosynthetic process"/>
    <property type="evidence" value="ECO:0007669"/>
    <property type="project" value="UniProtKB-UniRule"/>
</dbReference>
<evidence type="ECO:0000256" key="5">
    <source>
        <dbReference type="ARBA" id="ARBA00022598"/>
    </source>
</evidence>
<evidence type="ECO:0000313" key="13">
    <source>
        <dbReference type="Proteomes" id="UP001152888"/>
    </source>
</evidence>
<comment type="catalytic activity">
    <reaction evidence="10">
        <text>deamido-NAD(+) + L-glutamine + ATP + H2O = L-glutamate + AMP + diphosphate + NAD(+) + H(+)</text>
        <dbReference type="Rhea" id="RHEA:24384"/>
        <dbReference type="ChEBI" id="CHEBI:15377"/>
        <dbReference type="ChEBI" id="CHEBI:15378"/>
        <dbReference type="ChEBI" id="CHEBI:29985"/>
        <dbReference type="ChEBI" id="CHEBI:30616"/>
        <dbReference type="ChEBI" id="CHEBI:33019"/>
        <dbReference type="ChEBI" id="CHEBI:57540"/>
        <dbReference type="ChEBI" id="CHEBI:58359"/>
        <dbReference type="ChEBI" id="CHEBI:58437"/>
        <dbReference type="ChEBI" id="CHEBI:456215"/>
        <dbReference type="EC" id="6.3.5.1"/>
    </reaction>
</comment>
<comment type="similarity">
    <text evidence="2 10">In the C-terminal section; belongs to the NAD synthetase family.</text>
</comment>
<dbReference type="GO" id="GO:0003952">
    <property type="term" value="F:NAD+ synthase (glutamine-hydrolyzing) activity"/>
    <property type="evidence" value="ECO:0007669"/>
    <property type="project" value="UniProtKB-UniRule"/>
</dbReference>
<evidence type="ECO:0000256" key="10">
    <source>
        <dbReference type="PIRNR" id="PIRNR006630"/>
    </source>
</evidence>
<dbReference type="GO" id="GO:0004359">
    <property type="term" value="F:glutaminase activity"/>
    <property type="evidence" value="ECO:0007669"/>
    <property type="project" value="InterPro"/>
</dbReference>
<dbReference type="AlphaFoldDB" id="A0A9P0LMR3"/>